<name>A0A4Y3QRF5_STRCI</name>
<dbReference type="Proteomes" id="UP000319210">
    <property type="component" value="Unassembled WGS sequence"/>
</dbReference>
<evidence type="ECO:0000256" key="3">
    <source>
        <dbReference type="ARBA" id="ARBA00022679"/>
    </source>
</evidence>
<dbReference type="SUPFAM" id="SSF53448">
    <property type="entry name" value="Nucleotide-diphospho-sugar transferases"/>
    <property type="match status" value="1"/>
</dbReference>
<organism evidence="5 6">
    <name type="scientific">Streptomyces cacaoi</name>
    <dbReference type="NCBI Taxonomy" id="1898"/>
    <lineage>
        <taxon>Bacteria</taxon>
        <taxon>Bacillati</taxon>
        <taxon>Actinomycetota</taxon>
        <taxon>Actinomycetes</taxon>
        <taxon>Kitasatosporales</taxon>
        <taxon>Streptomycetaceae</taxon>
        <taxon>Streptomyces</taxon>
    </lineage>
</organism>
<evidence type="ECO:0000256" key="1">
    <source>
        <dbReference type="ARBA" id="ARBA00006739"/>
    </source>
</evidence>
<dbReference type="InterPro" id="IPR001173">
    <property type="entry name" value="Glyco_trans_2-like"/>
</dbReference>
<dbReference type="AlphaFoldDB" id="A0A4Y3QRF5"/>
<accession>A0A4Y3QRF5</accession>
<dbReference type="PANTHER" id="PTHR43685:SF5">
    <property type="entry name" value="GLYCOSYLTRANSFERASE EPSE-RELATED"/>
    <property type="match status" value="1"/>
</dbReference>
<sequence length="383" mass="42447">MNGNTPDTRRPGTAPEYVTLRAARRTAGESRIDVVCPTHNRSTRIRPTVDSVLAQSVGDWRLVVVSDGSTDDTEDVVRAYDDPRIALLRCPPHGHPGGPRNIGLHHAGAPFAAYIDHDDTWRPDHLAVLLEMLESGAQAAATGCRRLTPEGGVEDVGAVDMVWHPEIQALAGLNEPSRVGHVRELVPRVGGWTQADHGFEDWDLWWRMAEQGIRFTTDARRTVQMRQTHGTRRETITAKYAITVARTSTREVAEAVVERLREPRTARRMRDGARADLAAWHTRLAATPDYVVPRGHTVAALRDACLERVARMENQHGYQSVFTGPKGDGWALFLTLWCTQPAHASRVSGLLARRDVRQRAVLAELVEECERHAGRGSGHRVGS</sequence>
<dbReference type="CDD" id="cd00761">
    <property type="entry name" value="Glyco_tranf_GTA_type"/>
    <property type="match status" value="1"/>
</dbReference>
<evidence type="ECO:0000313" key="5">
    <source>
        <dbReference type="EMBL" id="GEB47966.1"/>
    </source>
</evidence>
<dbReference type="GO" id="GO:0016757">
    <property type="term" value="F:glycosyltransferase activity"/>
    <property type="evidence" value="ECO:0007669"/>
    <property type="project" value="UniProtKB-KW"/>
</dbReference>
<evidence type="ECO:0000256" key="2">
    <source>
        <dbReference type="ARBA" id="ARBA00022676"/>
    </source>
</evidence>
<feature type="domain" description="Glycosyltransferase 2-like" evidence="4">
    <location>
        <begin position="34"/>
        <end position="181"/>
    </location>
</feature>
<gene>
    <name evidence="5" type="ORF">SCA03_05170</name>
</gene>
<reference evidence="5 6" key="1">
    <citation type="submission" date="2019-06" db="EMBL/GenBank/DDBJ databases">
        <title>Whole genome shotgun sequence of Streptomyces cacaoi subsp. cacaoi NBRC 12748.</title>
        <authorList>
            <person name="Hosoyama A."/>
            <person name="Uohara A."/>
            <person name="Ohji S."/>
            <person name="Ichikawa N."/>
        </authorList>
    </citation>
    <scope>NUCLEOTIDE SEQUENCE [LARGE SCALE GENOMIC DNA]</scope>
    <source>
        <strain evidence="5 6">NBRC 12748</strain>
    </source>
</reference>
<dbReference type="EMBL" id="BJMM01000002">
    <property type="protein sequence ID" value="GEB47966.1"/>
    <property type="molecule type" value="Genomic_DNA"/>
</dbReference>
<dbReference type="InterPro" id="IPR029044">
    <property type="entry name" value="Nucleotide-diphossugar_trans"/>
</dbReference>
<dbReference type="Pfam" id="PF00535">
    <property type="entry name" value="Glycos_transf_2"/>
    <property type="match status" value="1"/>
</dbReference>
<comment type="caution">
    <text evidence="5">The sequence shown here is derived from an EMBL/GenBank/DDBJ whole genome shotgun (WGS) entry which is preliminary data.</text>
</comment>
<evidence type="ECO:0000259" key="4">
    <source>
        <dbReference type="Pfam" id="PF00535"/>
    </source>
</evidence>
<dbReference type="InterPro" id="IPR050834">
    <property type="entry name" value="Glycosyltransf_2"/>
</dbReference>
<keyword evidence="6" id="KW-1185">Reference proteome</keyword>
<keyword evidence="2" id="KW-0328">Glycosyltransferase</keyword>
<dbReference type="PANTHER" id="PTHR43685">
    <property type="entry name" value="GLYCOSYLTRANSFERASE"/>
    <property type="match status" value="1"/>
</dbReference>
<dbReference type="RefSeq" id="WP_086817889.1">
    <property type="nucleotide sequence ID" value="NZ_BJMM01000002.1"/>
</dbReference>
<evidence type="ECO:0000313" key="6">
    <source>
        <dbReference type="Proteomes" id="UP000319210"/>
    </source>
</evidence>
<proteinExistence type="inferred from homology"/>
<comment type="similarity">
    <text evidence="1">Belongs to the glycosyltransferase 2 family.</text>
</comment>
<protein>
    <recommendedName>
        <fullName evidence="4">Glycosyltransferase 2-like domain-containing protein</fullName>
    </recommendedName>
</protein>
<dbReference type="Gene3D" id="3.90.550.10">
    <property type="entry name" value="Spore Coat Polysaccharide Biosynthesis Protein SpsA, Chain A"/>
    <property type="match status" value="1"/>
</dbReference>
<keyword evidence="3" id="KW-0808">Transferase</keyword>
<dbReference type="OrthoDB" id="4547437at2"/>